<name>A0A151AFZ0_9EURY</name>
<feature type="domain" description="KARI N-terminal Rossmann" evidence="9">
    <location>
        <begin position="1"/>
        <end position="183"/>
    </location>
</feature>
<dbReference type="GO" id="GO:0046872">
    <property type="term" value="F:metal ion binding"/>
    <property type="evidence" value="ECO:0007669"/>
    <property type="project" value="UniProtKB-UniRule"/>
</dbReference>
<dbReference type="NCBIfam" id="TIGR00465">
    <property type="entry name" value="ilvC"/>
    <property type="match status" value="1"/>
</dbReference>
<dbReference type="GO" id="GO:0009097">
    <property type="term" value="P:isoleucine biosynthetic process"/>
    <property type="evidence" value="ECO:0007669"/>
    <property type="project" value="UniProtKB-UniRule"/>
</dbReference>
<evidence type="ECO:0000256" key="7">
    <source>
        <dbReference type="NCBIfam" id="TIGR00465"/>
    </source>
</evidence>
<dbReference type="GO" id="GO:0004455">
    <property type="term" value="F:ketol-acid reductoisomerase activity"/>
    <property type="evidence" value="ECO:0007669"/>
    <property type="project" value="UniProtKB-UniRule"/>
</dbReference>
<dbReference type="EMBL" id="LTAZ01000004">
    <property type="protein sequence ID" value="KYH26317.1"/>
    <property type="molecule type" value="Genomic_DNA"/>
</dbReference>
<evidence type="ECO:0000313" key="12">
    <source>
        <dbReference type="Proteomes" id="UP000075321"/>
    </source>
</evidence>
<accession>A0A151AFZ0</accession>
<evidence type="ECO:0000256" key="4">
    <source>
        <dbReference type="ARBA" id="ARBA00022605"/>
    </source>
</evidence>
<keyword evidence="8" id="KW-0479">Metal-binding</keyword>
<sequence length="335" mass="37298">MTESTTYYDSDADLSVLDDATVAMIGYGNQGRSQALNLRDSGVEVVVGNRDDEYRERIEDDGFEALSIADAAERGDVICLLIPDEVAPEVFDTEIEPGLDEGNAIYVSHGYNLTYDLLQPPETADVVLVAPRMGGWAVRELYESGDGFPSVLAVEQDYTGDAKATALAMAKGIGSTRAGVIEGTADMETKIDLLSEQALLPIMMAAMTTKFEVEVAHGIPPKIVMSELYLSYEMAEIFEEMAERGYLGQLPFHSRTSQYGQLSRFDQFDPEPLREFYEEQLQGIDNGSFAREWSAEQELDRPGLKRLYKKYRNSAFFEAERETMERLDFGAEDDA</sequence>
<evidence type="ECO:0000256" key="6">
    <source>
        <dbReference type="ARBA" id="ARBA00023304"/>
    </source>
</evidence>
<dbReference type="Gene3D" id="3.40.50.720">
    <property type="entry name" value="NAD(P)-binding Rossmann-like Domain"/>
    <property type="match status" value="1"/>
</dbReference>
<dbReference type="OrthoDB" id="6064at2157"/>
<evidence type="ECO:0000313" key="11">
    <source>
        <dbReference type="EMBL" id="KYH26317.1"/>
    </source>
</evidence>
<proteinExistence type="inferred from homology"/>
<feature type="domain" description="KARI C-terminal knotted" evidence="10">
    <location>
        <begin position="184"/>
        <end position="330"/>
    </location>
</feature>
<gene>
    <name evidence="11" type="primary">ilvC_1</name>
    <name evidence="11" type="ORF">HAPAU_14140</name>
</gene>
<organism evidence="11 12">
    <name type="scientific">Halalkalicoccus paucihalophilus</name>
    <dbReference type="NCBI Taxonomy" id="1008153"/>
    <lineage>
        <taxon>Archaea</taxon>
        <taxon>Methanobacteriati</taxon>
        <taxon>Methanobacteriota</taxon>
        <taxon>Stenosarchaea group</taxon>
        <taxon>Halobacteria</taxon>
        <taxon>Halobacteriales</taxon>
        <taxon>Halococcaceae</taxon>
        <taxon>Halalkalicoccus</taxon>
    </lineage>
</organism>
<evidence type="ECO:0000259" key="9">
    <source>
        <dbReference type="PROSITE" id="PS51850"/>
    </source>
</evidence>
<evidence type="ECO:0000256" key="8">
    <source>
        <dbReference type="PROSITE-ProRule" id="PRU01198"/>
    </source>
</evidence>
<protein>
    <recommendedName>
        <fullName evidence="7">Ketol-acid reductoisomerase</fullName>
        <ecNumber evidence="7">1.1.1.86</ecNumber>
    </recommendedName>
</protein>
<dbReference type="EC" id="1.1.1.86" evidence="7"/>
<feature type="binding site" evidence="8">
    <location>
        <position position="192"/>
    </location>
    <ligand>
        <name>Mg(2+)</name>
        <dbReference type="ChEBI" id="CHEBI:18420"/>
        <label>1</label>
    </ligand>
</feature>
<comment type="pathway">
    <text evidence="1">Amino-acid biosynthesis; L-valine biosynthesis; L-valine from pyruvate: step 2/4.</text>
</comment>
<keyword evidence="4 8" id="KW-0028">Amino-acid biosynthesis</keyword>
<keyword evidence="5 8" id="KW-0560">Oxidoreductase</keyword>
<keyword evidence="8" id="KW-0460">Magnesium</keyword>
<dbReference type="InterPro" id="IPR000506">
    <property type="entry name" value="KARI_C"/>
</dbReference>
<evidence type="ECO:0000256" key="2">
    <source>
        <dbReference type="ARBA" id="ARBA00004885"/>
    </source>
</evidence>
<dbReference type="UniPathway" id="UPA00049">
    <property type="reaction ID" value="UER00060"/>
</dbReference>
<feature type="binding site" evidence="8">
    <location>
        <position position="196"/>
    </location>
    <ligand>
        <name>Mg(2+)</name>
        <dbReference type="ChEBI" id="CHEBI:18420"/>
        <label>1</label>
    </ligand>
</feature>
<evidence type="ECO:0000256" key="3">
    <source>
        <dbReference type="ARBA" id="ARBA00010318"/>
    </source>
</evidence>
<evidence type="ECO:0000256" key="5">
    <source>
        <dbReference type="ARBA" id="ARBA00023002"/>
    </source>
</evidence>
<keyword evidence="12" id="KW-1185">Reference proteome</keyword>
<dbReference type="PROSITE" id="PS51851">
    <property type="entry name" value="KARI_C"/>
    <property type="match status" value="1"/>
</dbReference>
<dbReference type="PATRIC" id="fig|1008153.3.peg.1426"/>
<dbReference type="Proteomes" id="UP000075321">
    <property type="component" value="Unassembled WGS sequence"/>
</dbReference>
<dbReference type="InterPro" id="IPR013023">
    <property type="entry name" value="KARI"/>
</dbReference>
<comment type="caution">
    <text evidence="11">The sequence shown here is derived from an EMBL/GenBank/DDBJ whole genome shotgun (WGS) entry which is preliminary data.</text>
</comment>
<dbReference type="PANTHER" id="PTHR21371">
    <property type="entry name" value="KETOL-ACID REDUCTOISOMERASE, MITOCHONDRIAL"/>
    <property type="match status" value="1"/>
</dbReference>
<dbReference type="Pfam" id="PF01450">
    <property type="entry name" value="KARI_C"/>
    <property type="match status" value="1"/>
</dbReference>
<dbReference type="InterPro" id="IPR008927">
    <property type="entry name" value="6-PGluconate_DH-like_C_sf"/>
</dbReference>
<reference evidence="11 12" key="1">
    <citation type="submission" date="2016-02" db="EMBL/GenBank/DDBJ databases">
        <title>Genome sequence of Halalkalicoccus paucihalophilus DSM 24557.</title>
        <authorList>
            <person name="Poehlein A."/>
            <person name="Daniel R."/>
        </authorList>
    </citation>
    <scope>NUCLEOTIDE SEQUENCE [LARGE SCALE GENOMIC DNA]</scope>
    <source>
        <strain evidence="11 12">DSM 24557</strain>
    </source>
</reference>
<dbReference type="RefSeq" id="WP_066380950.1">
    <property type="nucleotide sequence ID" value="NZ_LTAZ01000004.1"/>
</dbReference>
<comment type="similarity">
    <text evidence="3 8">Belongs to the ketol-acid reductoisomerase family.</text>
</comment>
<dbReference type="GO" id="GO:0009099">
    <property type="term" value="P:L-valine biosynthetic process"/>
    <property type="evidence" value="ECO:0007669"/>
    <property type="project" value="UniProtKB-UniRule"/>
</dbReference>
<dbReference type="GO" id="GO:0016853">
    <property type="term" value="F:isomerase activity"/>
    <property type="evidence" value="ECO:0007669"/>
    <property type="project" value="UniProtKB-KW"/>
</dbReference>
<dbReference type="PROSITE" id="PS51850">
    <property type="entry name" value="KARI_N"/>
    <property type="match status" value="1"/>
</dbReference>
<dbReference type="SUPFAM" id="SSF48179">
    <property type="entry name" value="6-phosphogluconate dehydrogenase C-terminal domain-like"/>
    <property type="match status" value="1"/>
</dbReference>
<evidence type="ECO:0000259" key="10">
    <source>
        <dbReference type="PROSITE" id="PS51851"/>
    </source>
</evidence>
<evidence type="ECO:0000256" key="1">
    <source>
        <dbReference type="ARBA" id="ARBA00004864"/>
    </source>
</evidence>
<dbReference type="AlphaFoldDB" id="A0A151AFZ0"/>
<dbReference type="InterPro" id="IPR013116">
    <property type="entry name" value="KARI_N"/>
</dbReference>
<keyword evidence="11" id="KW-0413">Isomerase</keyword>
<keyword evidence="6 8" id="KW-0100">Branched-chain amino acid biosynthesis</keyword>
<comment type="pathway">
    <text evidence="2">Amino-acid biosynthesis; L-isoleucine biosynthesis; L-isoleucine from 2-oxobutanoate: step 2/4.</text>
</comment>
<dbReference type="InterPro" id="IPR036291">
    <property type="entry name" value="NAD(P)-bd_dom_sf"/>
</dbReference>
<dbReference type="SUPFAM" id="SSF51735">
    <property type="entry name" value="NAD(P)-binding Rossmann-fold domains"/>
    <property type="match status" value="1"/>
</dbReference>
<comment type="caution">
    <text evidence="8">Lacks conserved residue(s) required for the propagation of feature annotation.</text>
</comment>
<dbReference type="Gene3D" id="6.10.240.10">
    <property type="match status" value="1"/>
</dbReference>
<dbReference type="Pfam" id="PF07991">
    <property type="entry name" value="KARI_N"/>
    <property type="match status" value="1"/>
</dbReference>
<dbReference type="UniPathway" id="UPA00047">
    <property type="reaction ID" value="UER00056"/>
</dbReference>
<feature type="binding site" evidence="8">
    <location>
        <position position="192"/>
    </location>
    <ligand>
        <name>Mg(2+)</name>
        <dbReference type="ChEBI" id="CHEBI:18420"/>
        <label>2</label>
    </ligand>
</feature>